<keyword evidence="3" id="KW-0539">Nucleus</keyword>
<dbReference type="GO" id="GO:0003684">
    <property type="term" value="F:damaged DNA binding"/>
    <property type="evidence" value="ECO:0007669"/>
    <property type="project" value="InterPro"/>
</dbReference>
<dbReference type="OrthoDB" id="5368863at2759"/>
<dbReference type="GO" id="GO:0000715">
    <property type="term" value="P:nucleotide-excision repair, DNA damage recognition"/>
    <property type="evidence" value="ECO:0007669"/>
    <property type="project" value="TreeGrafter"/>
</dbReference>
<evidence type="ECO:0000256" key="4">
    <source>
        <dbReference type="SAM" id="MobiDB-lite"/>
    </source>
</evidence>
<proteinExistence type="predicted"/>
<evidence type="ECO:0000313" key="7">
    <source>
        <dbReference type="Proteomes" id="UP001055712"/>
    </source>
</evidence>
<dbReference type="PANTHER" id="PTHR10142:SF0">
    <property type="entry name" value="DNA REPAIR PROTEIN COMPLEMENTING XP-A CELLS"/>
    <property type="match status" value="1"/>
</dbReference>
<name>A0A9D4TI44_CHLVU</name>
<dbReference type="SUPFAM" id="SSF46955">
    <property type="entry name" value="Putative DNA-binding domain"/>
    <property type="match status" value="1"/>
</dbReference>
<dbReference type="InterPro" id="IPR000465">
    <property type="entry name" value="XPA/RAD14"/>
</dbReference>
<dbReference type="CDD" id="cd21075">
    <property type="entry name" value="DBD_XPA-like"/>
    <property type="match status" value="1"/>
</dbReference>
<feature type="compositionally biased region" description="Low complexity" evidence="4">
    <location>
        <begin position="116"/>
        <end position="127"/>
    </location>
</feature>
<accession>A0A9D4TI44</accession>
<keyword evidence="7" id="KW-1185">Reference proteome</keyword>
<dbReference type="GO" id="GO:0006284">
    <property type="term" value="P:base-excision repair"/>
    <property type="evidence" value="ECO:0007669"/>
    <property type="project" value="TreeGrafter"/>
</dbReference>
<organism evidence="6 7">
    <name type="scientific">Chlorella vulgaris</name>
    <name type="common">Green alga</name>
    <dbReference type="NCBI Taxonomy" id="3077"/>
    <lineage>
        <taxon>Eukaryota</taxon>
        <taxon>Viridiplantae</taxon>
        <taxon>Chlorophyta</taxon>
        <taxon>core chlorophytes</taxon>
        <taxon>Trebouxiophyceae</taxon>
        <taxon>Chlorellales</taxon>
        <taxon>Chlorellaceae</taxon>
        <taxon>Chlorella clade</taxon>
        <taxon>Chlorella</taxon>
    </lineage>
</organism>
<evidence type="ECO:0000256" key="2">
    <source>
        <dbReference type="ARBA" id="ARBA00022833"/>
    </source>
</evidence>
<keyword evidence="2" id="KW-0862">Zinc</keyword>
<evidence type="ECO:0000313" key="6">
    <source>
        <dbReference type="EMBL" id="KAI3426113.1"/>
    </source>
</evidence>
<dbReference type="Gene3D" id="3.90.530.10">
    <property type="entry name" value="XPA C-terminal domain"/>
    <property type="match status" value="1"/>
</dbReference>
<dbReference type="PANTHER" id="PTHR10142">
    <property type="entry name" value="DNA REPAIR PROTEIN COMPLEMENTING XP-A CELLS"/>
    <property type="match status" value="1"/>
</dbReference>
<evidence type="ECO:0000256" key="1">
    <source>
        <dbReference type="ARBA" id="ARBA00004123"/>
    </source>
</evidence>
<reference evidence="6" key="2">
    <citation type="submission" date="2020-11" db="EMBL/GenBank/DDBJ databases">
        <authorList>
            <person name="Cecchin M."/>
            <person name="Marcolungo L."/>
            <person name="Rossato M."/>
            <person name="Girolomoni L."/>
            <person name="Cosentino E."/>
            <person name="Cuine S."/>
            <person name="Li-Beisson Y."/>
            <person name="Delledonne M."/>
            <person name="Ballottari M."/>
        </authorList>
    </citation>
    <scope>NUCLEOTIDE SEQUENCE</scope>
    <source>
        <strain evidence="6">211/11P</strain>
        <tissue evidence="6">Whole cell</tissue>
    </source>
</reference>
<sequence>MLCGQCKRQESLISKSTAKQRYSLSDAELAPLGSLRKANPHKKDWQAMHLYLESQVARVSHRKYGGAEGLVQHQQARLDSSMDSKIRRREKEKQQEQRESERLRRIRQRIGEGGEEAVQQAAATAAELSDVEVEEI</sequence>
<evidence type="ECO:0000259" key="5">
    <source>
        <dbReference type="Pfam" id="PF05181"/>
    </source>
</evidence>
<dbReference type="Pfam" id="PF05181">
    <property type="entry name" value="XPA_C"/>
    <property type="match status" value="1"/>
</dbReference>
<feature type="domain" description="XPA C-terminal" evidence="5">
    <location>
        <begin position="11"/>
        <end position="56"/>
    </location>
</feature>
<evidence type="ECO:0000256" key="3">
    <source>
        <dbReference type="ARBA" id="ARBA00023242"/>
    </source>
</evidence>
<dbReference type="GO" id="GO:0000110">
    <property type="term" value="C:nucleotide-excision repair factor 1 complex"/>
    <property type="evidence" value="ECO:0007669"/>
    <property type="project" value="TreeGrafter"/>
</dbReference>
<dbReference type="InterPro" id="IPR022656">
    <property type="entry name" value="XPA_C"/>
</dbReference>
<dbReference type="AlphaFoldDB" id="A0A9D4TI44"/>
<reference evidence="6" key="1">
    <citation type="journal article" date="2019" name="Plant J.">
        <title>Chlorella vulgaris genome assembly and annotation reveals the molecular basis for metabolic acclimation to high light conditions.</title>
        <authorList>
            <person name="Cecchin M."/>
            <person name="Marcolungo L."/>
            <person name="Rossato M."/>
            <person name="Girolomoni L."/>
            <person name="Cosentino E."/>
            <person name="Cuine S."/>
            <person name="Li-Beisson Y."/>
            <person name="Delledonne M."/>
            <person name="Ballottari M."/>
        </authorList>
    </citation>
    <scope>NUCLEOTIDE SEQUENCE</scope>
    <source>
        <strain evidence="6">211/11P</strain>
    </source>
</reference>
<feature type="compositionally biased region" description="Basic and acidic residues" evidence="4">
    <location>
        <begin position="80"/>
        <end position="103"/>
    </location>
</feature>
<comment type="subcellular location">
    <subcellularLocation>
        <location evidence="1">Nucleus</location>
    </subcellularLocation>
</comment>
<protein>
    <recommendedName>
        <fullName evidence="5">XPA C-terminal domain-containing protein</fullName>
    </recommendedName>
</protein>
<dbReference type="InterPro" id="IPR009061">
    <property type="entry name" value="DNA-bd_dom_put_sf"/>
</dbReference>
<dbReference type="InterPro" id="IPR037129">
    <property type="entry name" value="XPA_sf"/>
</dbReference>
<comment type="caution">
    <text evidence="6">The sequence shown here is derived from an EMBL/GenBank/DDBJ whole genome shotgun (WGS) entry which is preliminary data.</text>
</comment>
<dbReference type="GO" id="GO:1901255">
    <property type="term" value="P:nucleotide-excision repair involved in interstrand cross-link repair"/>
    <property type="evidence" value="ECO:0007669"/>
    <property type="project" value="TreeGrafter"/>
</dbReference>
<feature type="region of interest" description="Disordered" evidence="4">
    <location>
        <begin position="67"/>
        <end position="136"/>
    </location>
</feature>
<dbReference type="Proteomes" id="UP001055712">
    <property type="component" value="Unassembled WGS sequence"/>
</dbReference>
<dbReference type="EMBL" id="SIDB01000011">
    <property type="protein sequence ID" value="KAI3426113.1"/>
    <property type="molecule type" value="Genomic_DNA"/>
</dbReference>
<dbReference type="GO" id="GO:0070914">
    <property type="term" value="P:UV-damage excision repair"/>
    <property type="evidence" value="ECO:0007669"/>
    <property type="project" value="TreeGrafter"/>
</dbReference>
<gene>
    <name evidence="6" type="ORF">D9Q98_008492</name>
</gene>